<sequence>MKSLTLARNAMNFIVGYLPARTLSYTSYCAAVIKLQNGNRAVLVTEAGASASGITGTLLSQMETALHVPVLGGASPTPGQGTWHMNDAEQQALAVFSSAVQGGGVWQGAVLKAVVANRAICPSCTYTLQQHGFAVNGAEAVAP</sequence>
<dbReference type="RefSeq" id="WP_230983791.1">
    <property type="nucleotide sequence ID" value="NZ_BMLD01000006.1"/>
</dbReference>
<reference evidence="1 2" key="1">
    <citation type="submission" date="2023-07" db="EMBL/GenBank/DDBJ databases">
        <title>Sorghum-associated microbial communities from plants grown in Nebraska, USA.</title>
        <authorList>
            <person name="Schachtman D."/>
        </authorList>
    </citation>
    <scope>NUCLEOTIDE SEQUENCE [LARGE SCALE GENOMIC DNA]</scope>
    <source>
        <strain evidence="1 2">DS2154</strain>
    </source>
</reference>
<proteinExistence type="predicted"/>
<gene>
    <name evidence="1" type="ORF">J2800_001784</name>
</gene>
<evidence type="ECO:0000313" key="2">
    <source>
        <dbReference type="Proteomes" id="UP001262754"/>
    </source>
</evidence>
<dbReference type="EMBL" id="JAVDRL010000005">
    <property type="protein sequence ID" value="MDR6531042.1"/>
    <property type="molecule type" value="Genomic_DNA"/>
</dbReference>
<comment type="caution">
    <text evidence="1">The sequence shown here is derived from an EMBL/GenBank/DDBJ whole genome shotgun (WGS) entry which is preliminary data.</text>
</comment>
<accession>A0ABU1MXY2</accession>
<dbReference type="Proteomes" id="UP001262754">
    <property type="component" value="Unassembled WGS sequence"/>
</dbReference>
<evidence type="ECO:0000313" key="1">
    <source>
        <dbReference type="EMBL" id="MDR6531042.1"/>
    </source>
</evidence>
<name>A0ABU1MXY2_9CAUL</name>
<organism evidence="1 2">
    <name type="scientific">Caulobacter rhizosphaerae</name>
    <dbReference type="NCBI Taxonomy" id="2010972"/>
    <lineage>
        <taxon>Bacteria</taxon>
        <taxon>Pseudomonadati</taxon>
        <taxon>Pseudomonadota</taxon>
        <taxon>Alphaproteobacteria</taxon>
        <taxon>Caulobacterales</taxon>
        <taxon>Caulobacteraceae</taxon>
        <taxon>Caulobacter</taxon>
    </lineage>
</organism>
<keyword evidence="2" id="KW-1185">Reference proteome</keyword>
<protein>
    <submittedName>
        <fullName evidence="1">Uncharacterized protein</fullName>
    </submittedName>
</protein>